<dbReference type="PROSITE" id="PS50005">
    <property type="entry name" value="TPR"/>
    <property type="match status" value="1"/>
</dbReference>
<dbReference type="InterPro" id="IPR006664">
    <property type="entry name" value="OMP_bac"/>
</dbReference>
<dbReference type="RefSeq" id="WP_133576177.1">
    <property type="nucleotide sequence ID" value="NZ_SNYC01000004.1"/>
</dbReference>
<sequence>MRRLKLVLILCLFSAAANAQFISNNKKVADVYFQNNEYYAAAEYYKRALQISPDSAGFVLPYGFENKIKEEGPNQDDQEYATFQLAESLRLYKNYTDAEQWYNLAKDFKNPKYILASFWYAETLRANQRFPEAIAAFNDFLNKYRVNDSYAANAKIEIASCQFALYEFRYPRLFKMSRLQNNINNKGSNYTPTLNGDDFYFTSSRPVSSLGRKEVLSDRDKTTKVTKKESPYLNAVYEVSGSPLTESISVKRIGTGGKGKESAAPAFHPNGQVMYITSWTANGDKKIYRLNAVDGGKSWSEPAELGAQVNVKGFNAIQPFVSKDGKYLIFSSNRPGGIGKYDLWYCPLRTDGSVGQAINMGKSINTDEDDQAPYYNPKTEKLLYSSNGKVGMGGFDFYEVKGDFTTWTEPRNLGYPFNSSKDDIYFSSVDDLDTEGYISSDRESLCCLEVFHVKREYLSVRGVVFDCNTMKPLTNATILLVDSLEQFSITTDQSGAYHFKVSSNRKITITAEKDKYLSKVISFNYDDLAKKDTLFSPDICLIPYEIDKPIVLKDILYEFNSAELTPDSELQLDHLYTIMIDNPNIEIQLNAHTDSKGVDIYNLDLSNRRAKSCVDYLVSKGIPEERMTSMGYGEGVPIAPNEIKGKDNPEGRALNRRTEFKVTKK</sequence>
<keyword evidence="3" id="KW-0998">Cell outer membrane</keyword>
<dbReference type="Proteomes" id="UP000295620">
    <property type="component" value="Unassembled WGS sequence"/>
</dbReference>
<comment type="caution">
    <text evidence="9">The sequence shown here is derived from an EMBL/GenBank/DDBJ whole genome shotgun (WGS) entry which is preliminary data.</text>
</comment>
<feature type="compositionally biased region" description="Basic and acidic residues" evidence="6">
    <location>
        <begin position="656"/>
        <end position="665"/>
    </location>
</feature>
<dbReference type="InterPro" id="IPR050330">
    <property type="entry name" value="Bact_OuterMem_StrucFunc"/>
</dbReference>
<dbReference type="Gene3D" id="1.25.40.10">
    <property type="entry name" value="Tetratricopeptide repeat domain"/>
    <property type="match status" value="1"/>
</dbReference>
<dbReference type="EMBL" id="SNYC01000004">
    <property type="protein sequence ID" value="TDQ10145.1"/>
    <property type="molecule type" value="Genomic_DNA"/>
</dbReference>
<evidence type="ECO:0000256" key="1">
    <source>
        <dbReference type="ARBA" id="ARBA00004442"/>
    </source>
</evidence>
<dbReference type="SUPFAM" id="SSF49464">
    <property type="entry name" value="Carboxypeptidase regulatory domain-like"/>
    <property type="match status" value="1"/>
</dbReference>
<keyword evidence="4" id="KW-0802">TPR repeat</keyword>
<dbReference type="Gene3D" id="3.30.1330.60">
    <property type="entry name" value="OmpA-like domain"/>
    <property type="match status" value="1"/>
</dbReference>
<dbReference type="SUPFAM" id="SSF48452">
    <property type="entry name" value="TPR-like"/>
    <property type="match status" value="1"/>
</dbReference>
<dbReference type="InterPro" id="IPR006665">
    <property type="entry name" value="OmpA-like"/>
</dbReference>
<dbReference type="InterPro" id="IPR036737">
    <property type="entry name" value="OmpA-like_sf"/>
</dbReference>
<evidence type="ECO:0000256" key="2">
    <source>
        <dbReference type="ARBA" id="ARBA00023136"/>
    </source>
</evidence>
<evidence type="ECO:0000256" key="6">
    <source>
        <dbReference type="SAM" id="MobiDB-lite"/>
    </source>
</evidence>
<evidence type="ECO:0000313" key="9">
    <source>
        <dbReference type="EMBL" id="TDQ10145.1"/>
    </source>
</evidence>
<feature type="domain" description="OmpA-like" evidence="8">
    <location>
        <begin position="544"/>
        <end position="665"/>
    </location>
</feature>
<gene>
    <name evidence="9" type="ORF">ATK78_2310</name>
</gene>
<keyword evidence="7" id="KW-0732">Signal</keyword>
<evidence type="ECO:0000256" key="4">
    <source>
        <dbReference type="PROSITE-ProRule" id="PRU00339"/>
    </source>
</evidence>
<dbReference type="AlphaFoldDB" id="A0A4R6SZZ9"/>
<dbReference type="GO" id="GO:0009279">
    <property type="term" value="C:cell outer membrane"/>
    <property type="evidence" value="ECO:0007669"/>
    <property type="project" value="UniProtKB-SubCell"/>
</dbReference>
<dbReference type="PANTHER" id="PTHR30329:SF21">
    <property type="entry name" value="LIPOPROTEIN YIAD-RELATED"/>
    <property type="match status" value="1"/>
</dbReference>
<dbReference type="Pfam" id="PF00691">
    <property type="entry name" value="OmpA"/>
    <property type="match status" value="1"/>
</dbReference>
<feature type="signal peptide" evidence="7">
    <location>
        <begin position="1"/>
        <end position="19"/>
    </location>
</feature>
<evidence type="ECO:0000256" key="5">
    <source>
        <dbReference type="PROSITE-ProRule" id="PRU00473"/>
    </source>
</evidence>
<dbReference type="PANTHER" id="PTHR30329">
    <property type="entry name" value="STATOR ELEMENT OF FLAGELLAR MOTOR COMPLEX"/>
    <property type="match status" value="1"/>
</dbReference>
<evidence type="ECO:0000256" key="7">
    <source>
        <dbReference type="SAM" id="SignalP"/>
    </source>
</evidence>
<dbReference type="InterPro" id="IPR011990">
    <property type="entry name" value="TPR-like_helical_dom_sf"/>
</dbReference>
<dbReference type="SUPFAM" id="SSF82171">
    <property type="entry name" value="DPP6 N-terminal domain-like"/>
    <property type="match status" value="1"/>
</dbReference>
<reference evidence="9 10" key="1">
    <citation type="submission" date="2019-03" db="EMBL/GenBank/DDBJ databases">
        <title>Genomic Encyclopedia of Archaeal and Bacterial Type Strains, Phase II (KMG-II): from individual species to whole genera.</title>
        <authorList>
            <person name="Goeker M."/>
        </authorList>
    </citation>
    <scope>NUCLEOTIDE SEQUENCE [LARGE SCALE GENOMIC DNA]</scope>
    <source>
        <strain evidence="9 10">DSM 19035</strain>
    </source>
</reference>
<evidence type="ECO:0000259" key="8">
    <source>
        <dbReference type="PROSITE" id="PS51123"/>
    </source>
</evidence>
<protein>
    <submittedName>
        <fullName evidence="9">WD40 repeat protein</fullName>
    </submittedName>
</protein>
<dbReference type="Pfam" id="PF07676">
    <property type="entry name" value="PD40"/>
    <property type="match status" value="1"/>
</dbReference>
<proteinExistence type="predicted"/>
<dbReference type="InterPro" id="IPR011042">
    <property type="entry name" value="6-blade_b-propeller_TolB-like"/>
</dbReference>
<accession>A0A4R6SZZ9</accession>
<dbReference type="CDD" id="cd07185">
    <property type="entry name" value="OmpA_C-like"/>
    <property type="match status" value="1"/>
</dbReference>
<name>A0A4R6SZZ9_9SPHI</name>
<evidence type="ECO:0000256" key="3">
    <source>
        <dbReference type="ARBA" id="ARBA00023237"/>
    </source>
</evidence>
<feature type="region of interest" description="Disordered" evidence="6">
    <location>
        <begin position="638"/>
        <end position="665"/>
    </location>
</feature>
<dbReference type="PROSITE" id="PS51123">
    <property type="entry name" value="OMPA_2"/>
    <property type="match status" value="1"/>
</dbReference>
<keyword evidence="2 5" id="KW-0472">Membrane</keyword>
<organism evidence="9 10">
    <name type="scientific">Pedobacter metabolipauper</name>
    <dbReference type="NCBI Taxonomy" id="425513"/>
    <lineage>
        <taxon>Bacteria</taxon>
        <taxon>Pseudomonadati</taxon>
        <taxon>Bacteroidota</taxon>
        <taxon>Sphingobacteriia</taxon>
        <taxon>Sphingobacteriales</taxon>
        <taxon>Sphingobacteriaceae</taxon>
        <taxon>Pedobacter</taxon>
    </lineage>
</organism>
<dbReference type="Gene3D" id="2.120.10.30">
    <property type="entry name" value="TolB, C-terminal domain"/>
    <property type="match status" value="1"/>
</dbReference>
<feature type="chain" id="PRO_5020909523" evidence="7">
    <location>
        <begin position="20"/>
        <end position="665"/>
    </location>
</feature>
<dbReference type="Gene3D" id="2.60.40.1120">
    <property type="entry name" value="Carboxypeptidase-like, regulatory domain"/>
    <property type="match status" value="1"/>
</dbReference>
<comment type="subcellular location">
    <subcellularLocation>
        <location evidence="1">Cell outer membrane</location>
    </subcellularLocation>
</comment>
<dbReference type="OrthoDB" id="9809364at2"/>
<evidence type="ECO:0000313" key="10">
    <source>
        <dbReference type="Proteomes" id="UP000295620"/>
    </source>
</evidence>
<dbReference type="SUPFAM" id="SSF103088">
    <property type="entry name" value="OmpA-like"/>
    <property type="match status" value="1"/>
</dbReference>
<keyword evidence="10" id="KW-1185">Reference proteome</keyword>
<dbReference type="InterPro" id="IPR019734">
    <property type="entry name" value="TPR_rpt"/>
</dbReference>
<feature type="repeat" description="TPR" evidence="4">
    <location>
        <begin position="22"/>
        <end position="55"/>
    </location>
</feature>
<dbReference type="InterPro" id="IPR008969">
    <property type="entry name" value="CarboxyPept-like_regulatory"/>
</dbReference>
<dbReference type="InterPro" id="IPR011659">
    <property type="entry name" value="WD40"/>
</dbReference>
<dbReference type="PRINTS" id="PR01021">
    <property type="entry name" value="OMPADOMAIN"/>
</dbReference>